<gene>
    <name evidence="2" type="ORF">MNBD_CHLOROFLEXI01-4902</name>
</gene>
<dbReference type="PROSITE" id="PS50042">
    <property type="entry name" value="CNMP_BINDING_3"/>
    <property type="match status" value="1"/>
</dbReference>
<organism evidence="2">
    <name type="scientific">hydrothermal vent metagenome</name>
    <dbReference type="NCBI Taxonomy" id="652676"/>
    <lineage>
        <taxon>unclassified sequences</taxon>
        <taxon>metagenomes</taxon>
        <taxon>ecological metagenomes</taxon>
    </lineage>
</organism>
<dbReference type="InterPro" id="IPR018490">
    <property type="entry name" value="cNMP-bd_dom_sf"/>
</dbReference>
<dbReference type="CDD" id="cd00038">
    <property type="entry name" value="CAP_ED"/>
    <property type="match status" value="1"/>
</dbReference>
<dbReference type="PANTHER" id="PTHR23011">
    <property type="entry name" value="CYCLIC NUCLEOTIDE-BINDING DOMAIN CONTAINING PROTEIN"/>
    <property type="match status" value="1"/>
</dbReference>
<evidence type="ECO:0000259" key="1">
    <source>
        <dbReference type="PROSITE" id="PS50042"/>
    </source>
</evidence>
<dbReference type="PROSITE" id="PS00889">
    <property type="entry name" value="CNMP_BINDING_2"/>
    <property type="match status" value="1"/>
</dbReference>
<accession>A0A3B0V7N7</accession>
<dbReference type="Pfam" id="PF00027">
    <property type="entry name" value="cNMP_binding"/>
    <property type="match status" value="1"/>
</dbReference>
<dbReference type="InterPro" id="IPR014710">
    <property type="entry name" value="RmlC-like_jellyroll"/>
</dbReference>
<feature type="domain" description="Cyclic nucleotide-binding" evidence="1">
    <location>
        <begin position="1"/>
        <end position="99"/>
    </location>
</feature>
<dbReference type="Gene3D" id="2.60.120.10">
    <property type="entry name" value="Jelly Rolls"/>
    <property type="match status" value="1"/>
</dbReference>
<protein>
    <recommendedName>
        <fullName evidence="1">Cyclic nucleotide-binding domain-containing protein</fullName>
    </recommendedName>
</protein>
<dbReference type="InterPro" id="IPR000595">
    <property type="entry name" value="cNMP-bd_dom"/>
</dbReference>
<proteinExistence type="predicted"/>
<sequence>MKSDELEQLAAIAHEQKVSASETIITQNTTGNELYIVATGSVEVYIQGLDDARSLVVLGKGQVIGEMALIDQGYRSASVRTTREGATLYLIASNDFYKLCEENNHIGYIVMRNLAIDIAFKLRHRNLAEL</sequence>
<dbReference type="SUPFAM" id="SSF51206">
    <property type="entry name" value="cAMP-binding domain-like"/>
    <property type="match status" value="1"/>
</dbReference>
<name>A0A3B0V7N7_9ZZZZ</name>
<dbReference type="AlphaFoldDB" id="A0A3B0V7N7"/>
<reference evidence="2" key="1">
    <citation type="submission" date="2018-06" db="EMBL/GenBank/DDBJ databases">
        <authorList>
            <person name="Zhirakovskaya E."/>
        </authorList>
    </citation>
    <scope>NUCLEOTIDE SEQUENCE</scope>
</reference>
<dbReference type="InterPro" id="IPR018488">
    <property type="entry name" value="cNMP-bd_CS"/>
</dbReference>
<dbReference type="SMART" id="SM00100">
    <property type="entry name" value="cNMP"/>
    <property type="match status" value="1"/>
</dbReference>
<evidence type="ECO:0000313" key="2">
    <source>
        <dbReference type="EMBL" id="VAW32869.1"/>
    </source>
</evidence>
<dbReference type="EMBL" id="UOEU01000401">
    <property type="protein sequence ID" value="VAW32869.1"/>
    <property type="molecule type" value="Genomic_DNA"/>
</dbReference>
<dbReference type="PANTHER" id="PTHR23011:SF28">
    <property type="entry name" value="CYCLIC NUCLEOTIDE-BINDING DOMAIN CONTAINING PROTEIN"/>
    <property type="match status" value="1"/>
</dbReference>